<feature type="compositionally biased region" description="Basic residues" evidence="2">
    <location>
        <begin position="36"/>
        <end position="52"/>
    </location>
</feature>
<feature type="coiled-coil region" evidence="1">
    <location>
        <begin position="59"/>
        <end position="86"/>
    </location>
</feature>
<protein>
    <recommendedName>
        <fullName evidence="5">Glycosyltransferase</fullName>
    </recommendedName>
</protein>
<dbReference type="Gene3D" id="3.40.50.2000">
    <property type="entry name" value="Glycogen Phosphorylase B"/>
    <property type="match status" value="1"/>
</dbReference>
<dbReference type="RefSeq" id="WP_259312819.1">
    <property type="nucleotide sequence ID" value="NZ_CP087164.1"/>
</dbReference>
<dbReference type="Pfam" id="PF13692">
    <property type="entry name" value="Glyco_trans_1_4"/>
    <property type="match status" value="1"/>
</dbReference>
<dbReference type="Proteomes" id="UP001162834">
    <property type="component" value="Chromosome"/>
</dbReference>
<dbReference type="InterPro" id="IPR029044">
    <property type="entry name" value="Nucleotide-diphossugar_trans"/>
</dbReference>
<name>A0A9E7C648_9ACTN</name>
<dbReference type="EMBL" id="CP087164">
    <property type="protein sequence ID" value="UGS38804.1"/>
    <property type="molecule type" value="Genomic_DNA"/>
</dbReference>
<dbReference type="AlphaFoldDB" id="A0A9E7C648"/>
<proteinExistence type="predicted"/>
<evidence type="ECO:0008006" key="5">
    <source>
        <dbReference type="Google" id="ProtNLM"/>
    </source>
</evidence>
<evidence type="ECO:0000256" key="1">
    <source>
        <dbReference type="SAM" id="Coils"/>
    </source>
</evidence>
<dbReference type="SUPFAM" id="SSF53448">
    <property type="entry name" value="Nucleotide-diphospho-sugar transferases"/>
    <property type="match status" value="1"/>
</dbReference>
<accession>A0A9E7C648</accession>
<dbReference type="KEGG" id="sbae:DSM104329_05234"/>
<evidence type="ECO:0000256" key="2">
    <source>
        <dbReference type="SAM" id="MobiDB-lite"/>
    </source>
</evidence>
<keyword evidence="1" id="KW-0175">Coiled coil</keyword>
<keyword evidence="4" id="KW-1185">Reference proteome</keyword>
<evidence type="ECO:0000313" key="3">
    <source>
        <dbReference type="EMBL" id="UGS38804.1"/>
    </source>
</evidence>
<evidence type="ECO:0000313" key="4">
    <source>
        <dbReference type="Proteomes" id="UP001162834"/>
    </source>
</evidence>
<gene>
    <name evidence="3" type="ORF">DSM104329_05234</name>
</gene>
<dbReference type="SUPFAM" id="SSF53756">
    <property type="entry name" value="UDP-Glycosyltransferase/glycogen phosphorylase"/>
    <property type="match status" value="1"/>
</dbReference>
<reference evidence="3" key="1">
    <citation type="journal article" date="2022" name="Int. J. Syst. Evol. Microbiol.">
        <title>Pseudomonas aegrilactucae sp. nov. and Pseudomonas morbosilactucae sp. nov., pathogens causing bacterial rot of lettuce in Japan.</title>
        <authorList>
            <person name="Sawada H."/>
            <person name="Fujikawa T."/>
            <person name="Satou M."/>
        </authorList>
    </citation>
    <scope>NUCLEOTIDE SEQUENCE</scope>
    <source>
        <strain evidence="3">0166_1</strain>
    </source>
</reference>
<sequence>MSAFPRPDPDEPVPPPAGDAPALAAAEGSGELTRKERVRRRRRRLRNRRRPPRGNADALEVLRAERDALQARLRDLEAHRADLVSEALELAAAQPRGPELSARIEHLVEALVELDLRAPSPEPVPADGQDPERVDDAPPAPVDAIVLADGPITQLRRCLDALITRTPALGAVHLIEREGGPSVAELSALAEELADGRVLPDEPASRDTGSVGVAAALGLGEAPFVAVLSSGVVVGRGWATALTGALQSDDRLGAALPVVGGGDGPTGLELPPGHGMEADGTAVLVRAAGVDAPARLESLRAPCALLRRRACDAVGSLEDRQGLDDALEAYGARLARDGWGVGVSPRALVVLDHDEPPPAPSRSQRLLRTNRTPDRGSWLRPAEELAAAAVESPEAVGAALARTGAPPRALYVVPSPPAARSPLWEAAVVDVLGLRAIGLTADLFVTGRKARPPASVEGARYVPEEELAEAVAETDADVIVAADRGIAELVREIADELDLASACLVRARAKTLPDMPLLAVSSALWKATGAHRERALALPPVVDRSVYHPRDDAGGDETRIAVCGILRTPGAAATLGALEHVGAMLGESCRITTFGLRADLLLADGVAEGAWQERHVGSTPGAENLAAILGAADIFVDVAPGELTGRMLLSAMACGAVPVAADTGVALEITAGGRDGLLVDAAAPDTWATAIAALAQDWPRLRELRRRSLTGAARRGLAAAGASRLAALERLL</sequence>
<feature type="region of interest" description="Disordered" evidence="2">
    <location>
        <begin position="118"/>
        <end position="137"/>
    </location>
</feature>
<organism evidence="3 4">
    <name type="scientific">Capillimicrobium parvum</name>
    <dbReference type="NCBI Taxonomy" id="2884022"/>
    <lineage>
        <taxon>Bacteria</taxon>
        <taxon>Bacillati</taxon>
        <taxon>Actinomycetota</taxon>
        <taxon>Thermoleophilia</taxon>
        <taxon>Solirubrobacterales</taxon>
        <taxon>Capillimicrobiaceae</taxon>
        <taxon>Capillimicrobium</taxon>
    </lineage>
</organism>
<feature type="region of interest" description="Disordered" evidence="2">
    <location>
        <begin position="1"/>
        <end position="56"/>
    </location>
</feature>